<evidence type="ECO:0000256" key="5">
    <source>
        <dbReference type="ARBA" id="ARBA00022771"/>
    </source>
</evidence>
<evidence type="ECO:0000256" key="12">
    <source>
        <dbReference type="HAMAP-Rule" id="MF_01152"/>
    </source>
</evidence>
<keyword evidence="7 12" id="KW-0346">Stress response</keyword>
<dbReference type="Pfam" id="PF01556">
    <property type="entry name" value="DnaJ_C"/>
    <property type="match status" value="1"/>
</dbReference>
<evidence type="ECO:0000256" key="13">
    <source>
        <dbReference type="PROSITE-ProRule" id="PRU00546"/>
    </source>
</evidence>
<keyword evidence="17" id="KW-1185">Reference proteome</keyword>
<feature type="binding site" evidence="12">
    <location>
        <position position="169"/>
    </location>
    <ligand>
        <name>Zn(2+)</name>
        <dbReference type="ChEBI" id="CHEBI:29105"/>
        <label>2</label>
    </ligand>
</feature>
<evidence type="ECO:0000313" key="16">
    <source>
        <dbReference type="EMBL" id="QHT68008.1"/>
    </source>
</evidence>
<dbReference type="HAMAP" id="MF_01152">
    <property type="entry name" value="DnaJ"/>
    <property type="match status" value="1"/>
</dbReference>
<evidence type="ECO:0000256" key="1">
    <source>
        <dbReference type="ARBA" id="ARBA00022490"/>
    </source>
</evidence>
<evidence type="ECO:0000256" key="2">
    <source>
        <dbReference type="ARBA" id="ARBA00022705"/>
    </source>
</evidence>
<evidence type="ECO:0000256" key="9">
    <source>
        <dbReference type="ARBA" id="ARBA00053423"/>
    </source>
</evidence>
<feature type="repeat" description="CXXCXGXG motif" evidence="12">
    <location>
        <begin position="169"/>
        <end position="176"/>
    </location>
</feature>
<proteinExistence type="inferred from homology"/>
<feature type="binding site" evidence="12">
    <location>
        <position position="209"/>
    </location>
    <ligand>
        <name>Zn(2+)</name>
        <dbReference type="ChEBI" id="CHEBI:29105"/>
        <label>1</label>
    </ligand>
</feature>
<dbReference type="Pfam" id="PF00684">
    <property type="entry name" value="DnaJ_CXXCXGXG"/>
    <property type="match status" value="1"/>
</dbReference>
<dbReference type="SMART" id="SM00271">
    <property type="entry name" value="DnaJ"/>
    <property type="match status" value="1"/>
</dbReference>
<dbReference type="NCBIfam" id="NF008035">
    <property type="entry name" value="PRK10767.1"/>
    <property type="match status" value="1"/>
</dbReference>
<dbReference type="GO" id="GO:0008270">
    <property type="term" value="F:zinc ion binding"/>
    <property type="evidence" value="ECO:0007669"/>
    <property type="project" value="UniProtKB-UniRule"/>
</dbReference>
<dbReference type="SUPFAM" id="SSF57938">
    <property type="entry name" value="DnaJ/Hsp40 cysteine-rich domain"/>
    <property type="match status" value="1"/>
</dbReference>
<feature type="binding site" evidence="12">
    <location>
        <position position="212"/>
    </location>
    <ligand>
        <name>Zn(2+)</name>
        <dbReference type="ChEBI" id="CHEBI:29105"/>
        <label>1</label>
    </ligand>
</feature>
<evidence type="ECO:0000256" key="8">
    <source>
        <dbReference type="ARBA" id="ARBA00023186"/>
    </source>
</evidence>
<feature type="repeat" description="CXXCXGXG motif" evidence="12">
    <location>
        <begin position="152"/>
        <end position="159"/>
    </location>
</feature>
<dbReference type="GO" id="GO:0042026">
    <property type="term" value="P:protein refolding"/>
    <property type="evidence" value="ECO:0007669"/>
    <property type="project" value="TreeGrafter"/>
</dbReference>
<dbReference type="GO" id="GO:0051082">
    <property type="term" value="F:unfolded protein binding"/>
    <property type="evidence" value="ECO:0007669"/>
    <property type="project" value="UniProtKB-UniRule"/>
</dbReference>
<dbReference type="SUPFAM" id="SSF49493">
    <property type="entry name" value="HSP40/DnaJ peptide-binding domain"/>
    <property type="match status" value="2"/>
</dbReference>
<dbReference type="GO" id="GO:0031072">
    <property type="term" value="F:heat shock protein binding"/>
    <property type="evidence" value="ECO:0007669"/>
    <property type="project" value="InterPro"/>
</dbReference>
<evidence type="ECO:0000256" key="10">
    <source>
        <dbReference type="ARBA" id="ARBA00061004"/>
    </source>
</evidence>
<protein>
    <recommendedName>
        <fullName evidence="11 12">Chaperone protein DnaJ</fullName>
    </recommendedName>
</protein>
<dbReference type="PANTHER" id="PTHR43096:SF48">
    <property type="entry name" value="CHAPERONE PROTEIN DNAJ"/>
    <property type="match status" value="1"/>
</dbReference>
<dbReference type="Gene3D" id="2.60.260.20">
    <property type="entry name" value="Urease metallochaperone UreE, N-terminal domain"/>
    <property type="match status" value="2"/>
</dbReference>
<comment type="similarity">
    <text evidence="10 12">Belongs to the DnaJ family.</text>
</comment>
<sequence>MAKRDYYEVLGVSKSAPVDEIKKAYRKIAIKYHPDKNPNDPTAEDKFKEAAEAYEVLSSPEKKQRYDQFGHQGVNGNGYGGGSMNMEDIFSQFGDIFGGGGGSPFDSFFGGSGGGGRRVRKGTNLRIKLKLDLQEIANGVEKKIKVKRHVTCNICGGNGAKNGSSLQNCSTCGGSGQVRKVVNTMLGQMVSTTTCSTCNGEGKIVTDRCDACHGEGRTLQEEVIPIKVPAGVAEGMQLSMSGKGNVPLRGGVPGDLLIVIEETEDELLKRDGQNVIFDLYVNFADAALGTTVEVPTIEGKVKIKVDPGTQSGKILRLKGKGIKDINGYNKGDQLIHVNIWTPKQLTREETVLLERLRESANFIPNPGKNEKGFFEKMKEFFQ</sequence>
<dbReference type="FunFam" id="2.10.230.10:FF:000002">
    <property type="entry name" value="Molecular chaperone DnaJ"/>
    <property type="match status" value="1"/>
</dbReference>
<dbReference type="AlphaFoldDB" id="A0A6C0GJ02"/>
<dbReference type="InterPro" id="IPR002939">
    <property type="entry name" value="DnaJ_C"/>
</dbReference>
<dbReference type="CDD" id="cd10719">
    <property type="entry name" value="DnaJ_zf"/>
    <property type="match status" value="1"/>
</dbReference>
<feature type="repeat" description="CXXCXGXG motif" evidence="12">
    <location>
        <begin position="195"/>
        <end position="202"/>
    </location>
</feature>
<feature type="binding site" evidence="12">
    <location>
        <position position="172"/>
    </location>
    <ligand>
        <name>Zn(2+)</name>
        <dbReference type="ChEBI" id="CHEBI:29105"/>
        <label>2</label>
    </ligand>
</feature>
<feature type="repeat" description="CXXCXGXG motif" evidence="12">
    <location>
        <begin position="209"/>
        <end position="216"/>
    </location>
</feature>
<evidence type="ECO:0000256" key="4">
    <source>
        <dbReference type="ARBA" id="ARBA00022737"/>
    </source>
</evidence>
<feature type="zinc finger region" description="CR-type" evidence="13">
    <location>
        <begin position="139"/>
        <end position="221"/>
    </location>
</feature>
<reference evidence="16 17" key="1">
    <citation type="submission" date="2020-01" db="EMBL/GenBank/DDBJ databases">
        <authorList>
            <person name="Kim M.K."/>
        </authorList>
    </citation>
    <scope>NUCLEOTIDE SEQUENCE [LARGE SCALE GENOMIC DNA]</scope>
    <source>
        <strain evidence="16 17">172606-1</strain>
    </source>
</reference>
<feature type="binding site" evidence="12">
    <location>
        <position position="195"/>
    </location>
    <ligand>
        <name>Zn(2+)</name>
        <dbReference type="ChEBI" id="CHEBI:29105"/>
        <label>2</label>
    </ligand>
</feature>
<dbReference type="InterPro" id="IPR012724">
    <property type="entry name" value="DnaJ"/>
</dbReference>
<evidence type="ECO:0000256" key="6">
    <source>
        <dbReference type="ARBA" id="ARBA00022833"/>
    </source>
</evidence>
<accession>A0A6C0GJ02</accession>
<dbReference type="Proteomes" id="UP000480178">
    <property type="component" value="Chromosome"/>
</dbReference>
<feature type="domain" description="J" evidence="14">
    <location>
        <begin position="5"/>
        <end position="70"/>
    </location>
</feature>
<comment type="cofactor">
    <cofactor evidence="12">
        <name>Zn(2+)</name>
        <dbReference type="ChEBI" id="CHEBI:29105"/>
    </cofactor>
    <text evidence="12">Binds 2 Zn(2+) ions per monomer.</text>
</comment>
<dbReference type="PANTHER" id="PTHR43096">
    <property type="entry name" value="DNAJ HOMOLOG 1, MITOCHONDRIAL-RELATED"/>
    <property type="match status" value="1"/>
</dbReference>
<dbReference type="RefSeq" id="WP_162444029.1">
    <property type="nucleotide sequence ID" value="NZ_CP048222.1"/>
</dbReference>
<organism evidence="16 17">
    <name type="scientific">Rhodocytophaga rosea</name>
    <dbReference type="NCBI Taxonomy" id="2704465"/>
    <lineage>
        <taxon>Bacteria</taxon>
        <taxon>Pseudomonadati</taxon>
        <taxon>Bacteroidota</taxon>
        <taxon>Cytophagia</taxon>
        <taxon>Cytophagales</taxon>
        <taxon>Rhodocytophagaceae</taxon>
        <taxon>Rhodocytophaga</taxon>
    </lineage>
</organism>
<dbReference type="FunFam" id="2.60.260.20:FF:000005">
    <property type="entry name" value="Chaperone protein dnaJ 1, mitochondrial"/>
    <property type="match status" value="1"/>
</dbReference>
<dbReference type="PRINTS" id="PR00625">
    <property type="entry name" value="JDOMAIN"/>
</dbReference>
<dbReference type="InterPro" id="IPR001623">
    <property type="entry name" value="DnaJ_domain"/>
</dbReference>
<keyword evidence="8 12" id="KW-0143">Chaperone</keyword>
<comment type="subunit">
    <text evidence="12">Homodimer.</text>
</comment>
<comment type="subcellular location">
    <subcellularLocation>
        <location evidence="12">Cytoplasm</location>
    </subcellularLocation>
</comment>
<dbReference type="GO" id="GO:0006260">
    <property type="term" value="P:DNA replication"/>
    <property type="evidence" value="ECO:0007669"/>
    <property type="project" value="UniProtKB-KW"/>
</dbReference>
<evidence type="ECO:0000259" key="14">
    <source>
        <dbReference type="PROSITE" id="PS50076"/>
    </source>
</evidence>
<feature type="binding site" evidence="12">
    <location>
        <position position="152"/>
    </location>
    <ligand>
        <name>Zn(2+)</name>
        <dbReference type="ChEBI" id="CHEBI:29105"/>
        <label>1</label>
    </ligand>
</feature>
<keyword evidence="1 12" id="KW-0963">Cytoplasm</keyword>
<dbReference type="SUPFAM" id="SSF46565">
    <property type="entry name" value="Chaperone J-domain"/>
    <property type="match status" value="1"/>
</dbReference>
<dbReference type="Gene3D" id="2.10.230.10">
    <property type="entry name" value="Heat shock protein DnaJ, cysteine-rich domain"/>
    <property type="match status" value="1"/>
</dbReference>
<dbReference type="PROSITE" id="PS50076">
    <property type="entry name" value="DNAJ_2"/>
    <property type="match status" value="1"/>
</dbReference>
<feature type="domain" description="CR-type" evidence="15">
    <location>
        <begin position="139"/>
        <end position="221"/>
    </location>
</feature>
<dbReference type="InterPro" id="IPR036410">
    <property type="entry name" value="HSP_DnaJ_Cys-rich_dom_sf"/>
</dbReference>
<feature type="binding site" evidence="12">
    <location>
        <position position="198"/>
    </location>
    <ligand>
        <name>Zn(2+)</name>
        <dbReference type="ChEBI" id="CHEBI:29105"/>
        <label>2</label>
    </ligand>
</feature>
<dbReference type="GO" id="GO:0005524">
    <property type="term" value="F:ATP binding"/>
    <property type="evidence" value="ECO:0007669"/>
    <property type="project" value="InterPro"/>
</dbReference>
<dbReference type="EMBL" id="CP048222">
    <property type="protein sequence ID" value="QHT68008.1"/>
    <property type="molecule type" value="Genomic_DNA"/>
</dbReference>
<dbReference type="NCBIfam" id="TIGR02349">
    <property type="entry name" value="DnaJ_bact"/>
    <property type="match status" value="1"/>
</dbReference>
<dbReference type="Gene3D" id="1.10.287.110">
    <property type="entry name" value="DnaJ domain"/>
    <property type="match status" value="1"/>
</dbReference>
<dbReference type="GO" id="GO:0005737">
    <property type="term" value="C:cytoplasm"/>
    <property type="evidence" value="ECO:0007669"/>
    <property type="project" value="UniProtKB-SubCell"/>
</dbReference>
<evidence type="ECO:0000256" key="11">
    <source>
        <dbReference type="ARBA" id="ARBA00067609"/>
    </source>
</evidence>
<keyword evidence="3 12" id="KW-0479">Metal-binding</keyword>
<keyword evidence="2 12" id="KW-0235">DNA replication</keyword>
<dbReference type="InterPro" id="IPR008971">
    <property type="entry name" value="HSP40/DnaJ_pept-bd"/>
</dbReference>
<evidence type="ECO:0000313" key="17">
    <source>
        <dbReference type="Proteomes" id="UP000480178"/>
    </source>
</evidence>
<dbReference type="GO" id="GO:0009408">
    <property type="term" value="P:response to heat"/>
    <property type="evidence" value="ECO:0007669"/>
    <property type="project" value="InterPro"/>
</dbReference>
<dbReference type="Pfam" id="PF00226">
    <property type="entry name" value="DnaJ"/>
    <property type="match status" value="1"/>
</dbReference>
<evidence type="ECO:0000259" key="15">
    <source>
        <dbReference type="PROSITE" id="PS51188"/>
    </source>
</evidence>
<comment type="domain">
    <text evidence="12">The J domain is necessary and sufficient to stimulate DnaK ATPase activity. Zinc center 1 plays an important role in the autonomous, DnaK-independent chaperone activity of DnaJ. Zinc center 2 is essential for interaction with DnaK and for DnaJ activity.</text>
</comment>
<comment type="function">
    <text evidence="9 12">Participates actively in the response to hyperosmotic and heat shock by preventing the aggregation of stress-denatured proteins and by disaggregating proteins, also in an autonomous, DnaK-independent fashion. Unfolded proteins bind initially to DnaJ; upon interaction with the DnaJ-bound protein, DnaK hydrolyzes its bound ATP, resulting in the formation of a stable complex. GrpE releases ADP from DnaK; ATP binding to DnaK triggers the release of the substrate protein, thus completing the reaction cycle. Several rounds of ATP-dependent interactions between DnaJ, DnaK and GrpE are required for fully efficient folding. Also involved, together with DnaK and GrpE, in the DNA replication of plasmids through activation of initiation proteins.</text>
</comment>
<dbReference type="FunFam" id="1.10.287.110:FF:000034">
    <property type="entry name" value="Chaperone protein DnaJ"/>
    <property type="match status" value="1"/>
</dbReference>
<keyword evidence="4 12" id="KW-0677">Repeat</keyword>
<dbReference type="CDD" id="cd06257">
    <property type="entry name" value="DnaJ"/>
    <property type="match status" value="1"/>
</dbReference>
<dbReference type="CDD" id="cd10747">
    <property type="entry name" value="DnaJ_C"/>
    <property type="match status" value="1"/>
</dbReference>
<feature type="binding site" evidence="12">
    <location>
        <position position="155"/>
    </location>
    <ligand>
        <name>Zn(2+)</name>
        <dbReference type="ChEBI" id="CHEBI:29105"/>
        <label>1</label>
    </ligand>
</feature>
<evidence type="ECO:0000256" key="7">
    <source>
        <dbReference type="ARBA" id="ARBA00023016"/>
    </source>
</evidence>
<keyword evidence="6 12" id="KW-0862">Zinc</keyword>
<dbReference type="InterPro" id="IPR036869">
    <property type="entry name" value="J_dom_sf"/>
</dbReference>
<gene>
    <name evidence="12 16" type="primary">dnaJ</name>
    <name evidence="16" type="ORF">GXP67_15835</name>
</gene>
<dbReference type="KEGG" id="rhoz:GXP67_15835"/>
<name>A0A6C0GJ02_9BACT</name>
<evidence type="ECO:0000256" key="3">
    <source>
        <dbReference type="ARBA" id="ARBA00022723"/>
    </source>
</evidence>
<dbReference type="InterPro" id="IPR001305">
    <property type="entry name" value="HSP_DnaJ_Cys-rich_dom"/>
</dbReference>
<keyword evidence="5 12" id="KW-0863">Zinc-finger</keyword>
<dbReference type="PROSITE" id="PS51188">
    <property type="entry name" value="ZF_CR"/>
    <property type="match status" value="1"/>
</dbReference>